<dbReference type="PANTHER" id="PTHR31284:SF7">
    <property type="entry name" value="ACID PHOSPHATASE-LIKE PROTEIN"/>
    <property type="match status" value="1"/>
</dbReference>
<dbReference type="EMBL" id="VEPZ02000773">
    <property type="protein sequence ID" value="KAE8720190.1"/>
    <property type="molecule type" value="Genomic_DNA"/>
</dbReference>
<dbReference type="InterPro" id="IPR023214">
    <property type="entry name" value="HAD_sf"/>
</dbReference>
<dbReference type="AlphaFoldDB" id="A0A6A3BTF3"/>
<accession>A0A6A3BTF3</accession>
<dbReference type="PANTHER" id="PTHR31284">
    <property type="entry name" value="ACID PHOSPHATASE-LIKE PROTEIN"/>
    <property type="match status" value="1"/>
</dbReference>
<comment type="caution">
    <text evidence="2">The sequence shown here is derived from an EMBL/GenBank/DDBJ whole genome shotgun (WGS) entry which is preliminary data.</text>
</comment>
<protein>
    <submittedName>
        <fullName evidence="2">Acid phosphatase 1</fullName>
    </submittedName>
</protein>
<name>A0A6A3BTF3_HIBSY</name>
<organism evidence="2">
    <name type="scientific">Hibiscus syriacus</name>
    <name type="common">Rose of Sharon</name>
    <dbReference type="NCBI Taxonomy" id="106335"/>
    <lineage>
        <taxon>Eukaryota</taxon>
        <taxon>Viridiplantae</taxon>
        <taxon>Streptophyta</taxon>
        <taxon>Embryophyta</taxon>
        <taxon>Tracheophyta</taxon>
        <taxon>Spermatophyta</taxon>
        <taxon>Magnoliopsida</taxon>
        <taxon>eudicotyledons</taxon>
        <taxon>Gunneridae</taxon>
        <taxon>Pentapetalae</taxon>
        <taxon>rosids</taxon>
        <taxon>malvids</taxon>
        <taxon>Malvales</taxon>
        <taxon>Malvaceae</taxon>
        <taxon>Malvoideae</taxon>
        <taxon>Hibiscus</taxon>
    </lineage>
</organism>
<evidence type="ECO:0000313" key="2">
    <source>
        <dbReference type="EMBL" id="KAE8720190.1"/>
    </source>
</evidence>
<dbReference type="SUPFAM" id="SSF56784">
    <property type="entry name" value="HAD-like"/>
    <property type="match status" value="1"/>
</dbReference>
<proteinExistence type="predicted"/>
<keyword evidence="1" id="KW-0732">Signal</keyword>
<sequence>MKSNEELELECTSWRFSVETNNLSPWKTIPKECGSYVKDYMMGRGYIVDLERVSSEAEIYAMSLKLSRDGKDVWIFYVDDTLLSNLPYYVEHCYGLEIFYPVEFDKWVHRAMAPAIEPSLKLYEKVLNLGFKVFFLTGRSEKQRSITIENLTEAGFRSWDKLILRDVAVAARWCYME</sequence>
<evidence type="ECO:0000256" key="1">
    <source>
        <dbReference type="ARBA" id="ARBA00022729"/>
    </source>
</evidence>
<dbReference type="InterPro" id="IPR005519">
    <property type="entry name" value="Acid_phosphat_B-like"/>
</dbReference>
<reference evidence="2" key="1">
    <citation type="submission" date="2019-09" db="EMBL/GenBank/DDBJ databases">
        <title>Draft genome information of white flower Hibiscus syriacus.</title>
        <authorList>
            <person name="Kim Y.-M."/>
        </authorList>
    </citation>
    <scope>NUCLEOTIDE SEQUENCE [LARGE SCALE GENOMIC DNA]</scope>
    <source>
        <strain evidence="2">YM2019G1</strain>
        <tissue evidence="2">Leaf</tissue>
    </source>
</reference>
<dbReference type="InterPro" id="IPR036412">
    <property type="entry name" value="HAD-like_sf"/>
</dbReference>
<dbReference type="Gene3D" id="3.40.50.1000">
    <property type="entry name" value="HAD superfamily/HAD-like"/>
    <property type="match status" value="1"/>
</dbReference>
<dbReference type="Pfam" id="PF03767">
    <property type="entry name" value="Acid_phosphat_B"/>
    <property type="match status" value="1"/>
</dbReference>
<gene>
    <name evidence="2" type="ORF">F3Y22_tig00109906pilonHSYRG00019</name>
</gene>